<dbReference type="CDD" id="cd05256">
    <property type="entry name" value="UDP_AE_SDR_e"/>
    <property type="match status" value="1"/>
</dbReference>
<proteinExistence type="inferred from homology"/>
<dbReference type="EMBL" id="JYNY01000419">
    <property type="protein sequence ID" value="KJJ84004.1"/>
    <property type="molecule type" value="Genomic_DNA"/>
</dbReference>
<dbReference type="InterPro" id="IPR036291">
    <property type="entry name" value="NAD(P)-bd_dom_sf"/>
</dbReference>
<dbReference type="Proteomes" id="UP000033428">
    <property type="component" value="Unassembled WGS sequence"/>
</dbReference>
<feature type="domain" description="NAD-dependent epimerase/dehydratase" evidence="2">
    <location>
        <begin position="5"/>
        <end position="240"/>
    </location>
</feature>
<dbReference type="PANTHER" id="PTHR43000">
    <property type="entry name" value="DTDP-D-GLUCOSE 4,6-DEHYDRATASE-RELATED"/>
    <property type="match status" value="1"/>
</dbReference>
<evidence type="ECO:0000313" key="3">
    <source>
        <dbReference type="EMBL" id="KJJ84004.1"/>
    </source>
</evidence>
<comment type="similarity">
    <text evidence="1">Belongs to the NAD(P)-dependent epimerase/dehydratase family.</text>
</comment>
<dbReference type="InterPro" id="IPR020904">
    <property type="entry name" value="Sc_DH/Rdtase_CS"/>
</dbReference>
<protein>
    <submittedName>
        <fullName evidence="3">Nucleoside-diphosphate-sugar epimerase</fullName>
    </submittedName>
</protein>
<accession>A0A0F0CPQ5</accession>
<dbReference type="Gene3D" id="3.40.50.720">
    <property type="entry name" value="NAD(P)-binding Rossmann-like Domain"/>
    <property type="match status" value="1"/>
</dbReference>
<dbReference type="Gene3D" id="3.90.25.10">
    <property type="entry name" value="UDP-galactose 4-epimerase, domain 1"/>
    <property type="match status" value="1"/>
</dbReference>
<dbReference type="InterPro" id="IPR001509">
    <property type="entry name" value="Epimerase_deHydtase"/>
</dbReference>
<dbReference type="Pfam" id="PF01370">
    <property type="entry name" value="Epimerase"/>
    <property type="match status" value="1"/>
</dbReference>
<comment type="caution">
    <text evidence="3">The sequence shown here is derived from an EMBL/GenBank/DDBJ whole genome shotgun (WGS) entry which is preliminary data.</text>
</comment>
<organism evidence="3 4">
    <name type="scientific">Candidatus Omnitrophus magneticus</name>
    <dbReference type="NCBI Taxonomy" id="1609969"/>
    <lineage>
        <taxon>Bacteria</taxon>
        <taxon>Pseudomonadati</taxon>
        <taxon>Candidatus Omnitrophota</taxon>
        <taxon>Candidatus Omnitrophus</taxon>
    </lineage>
</organism>
<evidence type="ECO:0000256" key="1">
    <source>
        <dbReference type="ARBA" id="ARBA00007637"/>
    </source>
</evidence>
<evidence type="ECO:0000313" key="4">
    <source>
        <dbReference type="Proteomes" id="UP000033428"/>
    </source>
</evidence>
<dbReference type="PROSITE" id="PS00061">
    <property type="entry name" value="ADH_SHORT"/>
    <property type="match status" value="1"/>
</dbReference>
<dbReference type="SUPFAM" id="SSF51735">
    <property type="entry name" value="NAD(P)-binding Rossmann-fold domains"/>
    <property type="match status" value="1"/>
</dbReference>
<dbReference type="AlphaFoldDB" id="A0A0F0CPQ5"/>
<name>A0A0F0CPQ5_9BACT</name>
<gene>
    <name evidence="3" type="ORF">OMAG_002118</name>
</gene>
<sequence length="315" mass="34608">MDNYLVTGGAGFIGSNIVEELVKRGEKVRVLDNLCTGKEENLKPFSGKIEFYKGDIRKAEDVEKALKGITYVIHQAALRSVARSVEEPWETNDVNVSGTLNVLMRAKEANVKRVVYASSSSAYGDCAEYPQKETFEPKPISPYAVSKLAAEHYCRMFSATLSLETVSLRYFNVFGPRQNPESKYSAVIPAFIAMLIKNIPCTIDGDGLQSRDFTYVGNVVDANLAACKATGASGLAINVACGADYSVVDVAENLKKILGKNINSVHGPKRNGDVRKTYADITRLKTILKIEPKVNFHDGLKKTVEWFLKNPGIVK</sequence>
<keyword evidence="4" id="KW-1185">Reference proteome</keyword>
<reference evidence="3 4" key="1">
    <citation type="submission" date="2015-02" db="EMBL/GenBank/DDBJ databases">
        <title>Single-cell genomics of uncultivated deep-branching MTB reveals a conserved set of magnetosome genes.</title>
        <authorList>
            <person name="Kolinko S."/>
            <person name="Richter M."/>
            <person name="Glockner F.O."/>
            <person name="Brachmann A."/>
            <person name="Schuler D."/>
        </authorList>
    </citation>
    <scope>NUCLEOTIDE SEQUENCE [LARGE SCALE GENOMIC DNA]</scope>
    <source>
        <strain evidence="3">SKK-01</strain>
    </source>
</reference>
<dbReference type="PATRIC" id="fig|1609969.3.peg.2253"/>
<evidence type="ECO:0000259" key="2">
    <source>
        <dbReference type="Pfam" id="PF01370"/>
    </source>
</evidence>